<dbReference type="InterPro" id="IPR004476">
    <property type="entry name" value="RNase_II/RNase_R"/>
</dbReference>
<dbReference type="Pfam" id="PF00773">
    <property type="entry name" value="RNB"/>
    <property type="match status" value="1"/>
</dbReference>
<dbReference type="SMART" id="SM00316">
    <property type="entry name" value="S1"/>
    <property type="match status" value="2"/>
</dbReference>
<dbReference type="PROSITE" id="PS01175">
    <property type="entry name" value="RIBONUCLEASE_II"/>
    <property type="match status" value="1"/>
</dbReference>
<comment type="subcellular location">
    <subcellularLocation>
        <location evidence="2 8">Cytoplasm</location>
    </subcellularLocation>
</comment>
<keyword evidence="12" id="KW-1185">Reference proteome</keyword>
<evidence type="ECO:0000259" key="10">
    <source>
        <dbReference type="PROSITE" id="PS51351"/>
    </source>
</evidence>
<dbReference type="InterPro" id="IPR022966">
    <property type="entry name" value="RNase_II/R_CS"/>
</dbReference>
<evidence type="ECO:0000256" key="4">
    <source>
        <dbReference type="ARBA" id="ARBA00022722"/>
    </source>
</evidence>
<evidence type="ECO:0000313" key="11">
    <source>
        <dbReference type="EMBL" id="RLJ71351.1"/>
    </source>
</evidence>
<evidence type="ECO:0000313" key="12">
    <source>
        <dbReference type="Proteomes" id="UP000267841"/>
    </source>
</evidence>
<dbReference type="PANTHER" id="PTHR23355">
    <property type="entry name" value="RIBONUCLEASE"/>
    <property type="match status" value="1"/>
</dbReference>
<dbReference type="InterPro" id="IPR012340">
    <property type="entry name" value="NA-bd_OB-fold"/>
</dbReference>
<dbReference type="GO" id="GO:0006402">
    <property type="term" value="P:mRNA catabolic process"/>
    <property type="evidence" value="ECO:0007669"/>
    <property type="project" value="TreeGrafter"/>
</dbReference>
<dbReference type="AlphaFoldDB" id="A0A497XSW2"/>
<feature type="domain" description="S1 motif" evidence="9">
    <location>
        <begin position="619"/>
        <end position="700"/>
    </location>
</feature>
<dbReference type="NCBIfam" id="TIGR02063">
    <property type="entry name" value="RNase_R"/>
    <property type="match status" value="1"/>
</dbReference>
<dbReference type="InterPro" id="IPR011805">
    <property type="entry name" value="RNase_R"/>
</dbReference>
<keyword evidence="5 8" id="KW-0378">Hydrolase</keyword>
<dbReference type="Pfam" id="PF00575">
    <property type="entry name" value="S1"/>
    <property type="match status" value="1"/>
</dbReference>
<dbReference type="Pfam" id="PF08206">
    <property type="entry name" value="OB_RNB"/>
    <property type="match status" value="1"/>
</dbReference>
<comment type="function">
    <text evidence="8">3'-5' exoribonuclease that releases 5'-nucleoside monophosphates and is involved in maturation of structured RNAs.</text>
</comment>
<evidence type="ECO:0000259" key="9">
    <source>
        <dbReference type="PROSITE" id="PS50126"/>
    </source>
</evidence>
<accession>A0A497XSW2</accession>
<organism evidence="11 12">
    <name type="scientific">Hydrogenivirga caldilitoris</name>
    <dbReference type="NCBI Taxonomy" id="246264"/>
    <lineage>
        <taxon>Bacteria</taxon>
        <taxon>Pseudomonadati</taxon>
        <taxon>Aquificota</taxon>
        <taxon>Aquificia</taxon>
        <taxon>Aquificales</taxon>
        <taxon>Aquificaceae</taxon>
        <taxon>Hydrogenivirga</taxon>
    </lineage>
</organism>
<protein>
    <recommendedName>
        <fullName evidence="8">Ribonuclease R</fullName>
        <shortName evidence="8">RNase R</shortName>
        <ecNumber evidence="8">3.1.13.1</ecNumber>
    </recommendedName>
</protein>
<sequence>MEEKEKLISEKEVISLLRSKKKPFAFLQLAKLLGIDKKQRKVLKKILKSLKKAGKVKVVNGKFMYSEEEEIVGKVIPYPAGFGFLEVEGREKDIYIPPFELQKVLAGDVVKARVVEFKGKKEVRIERVLKRARHEVVGKVKRDKKRCLLEPLDQNTHITFLLSNKECERYKDGTVVVAKITTFPNGKSPARVKVKEVIGHPEERFLAIDLLIKKYNLPTDYPSEVLEEVERLSEEIPEEEIARRRDLREQVCFTIDPEKARDFDDAVAIERTEEGYYRLFVHIADVSYYVKPGTALDEEAYKRGFTFYLPDRALHMLPEKLSAGLCSLRPNEDKLAFTCEMVFDERGELVSYDVYESVIRSKARLTYNEALSIIVGDPALEDKFPHVVEPLRMMEDLYRVLSRRRWEKGSIDFDLPEAEVIVDEYGEPTAVVPYERHVAHRIIEQFMISANETVALHLENVGYPCLYRIHEPPDEERVENLLEILNGLGYSVKKPKEFTPKFFQKIIEDFEGKPEEQLVRFLTLRAMSRAKYSPHNLGHFGLASEHYAHFTSPIRRYPDLIVHRLLKLSLRGEEVNYDQLIEYLEEAGEHLSAQERLADEVEWEAIDILKARYMRSRLGEVFEGVITGVVQFGFFVELRETLVEGLVRINTLTDDDYVFDEPAHRFVGVRTGKVYRLGDVVKVKVLAVDEERGKIELTLAEESQE</sequence>
<dbReference type="RefSeq" id="WP_121012628.1">
    <property type="nucleotide sequence ID" value="NZ_RCCJ01000001.1"/>
</dbReference>
<dbReference type="InterPro" id="IPR011129">
    <property type="entry name" value="CSD"/>
</dbReference>
<dbReference type="InterPro" id="IPR013223">
    <property type="entry name" value="RNase_B_OB_dom"/>
</dbReference>
<dbReference type="EMBL" id="RCCJ01000001">
    <property type="protein sequence ID" value="RLJ71351.1"/>
    <property type="molecule type" value="Genomic_DNA"/>
</dbReference>
<dbReference type="Gene3D" id="2.40.50.140">
    <property type="entry name" value="Nucleic acid-binding proteins"/>
    <property type="match status" value="2"/>
</dbReference>
<dbReference type="GO" id="GO:0008859">
    <property type="term" value="F:exoribonuclease II activity"/>
    <property type="evidence" value="ECO:0007669"/>
    <property type="project" value="UniProtKB-UniRule"/>
</dbReference>
<evidence type="ECO:0000256" key="6">
    <source>
        <dbReference type="ARBA" id="ARBA00022839"/>
    </source>
</evidence>
<reference evidence="11 12" key="1">
    <citation type="submission" date="2018-10" db="EMBL/GenBank/DDBJ databases">
        <title>Genomic Encyclopedia of Archaeal and Bacterial Type Strains, Phase II (KMG-II): from individual species to whole genera.</title>
        <authorList>
            <person name="Goeker M."/>
        </authorList>
    </citation>
    <scope>NUCLEOTIDE SEQUENCE [LARGE SCALE GENOMIC DNA]</scope>
    <source>
        <strain evidence="11 12">DSM 16510</strain>
    </source>
</reference>
<dbReference type="InterPro" id="IPR001900">
    <property type="entry name" value="RNase_II/R"/>
</dbReference>
<dbReference type="EC" id="3.1.13.1" evidence="8"/>
<dbReference type="NCBIfam" id="TIGR00358">
    <property type="entry name" value="3_prime_RNase"/>
    <property type="match status" value="1"/>
</dbReference>
<evidence type="ECO:0000256" key="7">
    <source>
        <dbReference type="ARBA" id="ARBA00022884"/>
    </source>
</evidence>
<dbReference type="PANTHER" id="PTHR23355:SF9">
    <property type="entry name" value="DIS3-LIKE EXONUCLEASE 2"/>
    <property type="match status" value="1"/>
</dbReference>
<keyword evidence="3 8" id="KW-0963">Cytoplasm</keyword>
<comment type="catalytic activity">
    <reaction evidence="1 8">
        <text>Exonucleolytic cleavage in the 3'- to 5'-direction to yield nucleoside 5'-phosphates.</text>
        <dbReference type="EC" id="3.1.13.1"/>
    </reaction>
</comment>
<dbReference type="GO" id="GO:0003723">
    <property type="term" value="F:RNA binding"/>
    <property type="evidence" value="ECO:0007669"/>
    <property type="project" value="UniProtKB-UniRule"/>
</dbReference>
<evidence type="ECO:0000256" key="3">
    <source>
        <dbReference type="ARBA" id="ARBA00022490"/>
    </source>
</evidence>
<evidence type="ECO:0000256" key="8">
    <source>
        <dbReference type="HAMAP-Rule" id="MF_01895"/>
    </source>
</evidence>
<dbReference type="OrthoDB" id="9764149at2"/>
<name>A0A497XSW2_9AQUI</name>
<dbReference type="PROSITE" id="PS50126">
    <property type="entry name" value="S1"/>
    <property type="match status" value="1"/>
</dbReference>
<dbReference type="Pfam" id="PF17876">
    <property type="entry name" value="CSD2"/>
    <property type="match status" value="1"/>
</dbReference>
<dbReference type="GO" id="GO:0005829">
    <property type="term" value="C:cytosol"/>
    <property type="evidence" value="ECO:0007669"/>
    <property type="project" value="TreeGrafter"/>
</dbReference>
<comment type="similarity">
    <text evidence="8">Belongs to the RNR ribonuclease family. RNase R subfamily.</text>
</comment>
<evidence type="ECO:0000256" key="5">
    <source>
        <dbReference type="ARBA" id="ARBA00022801"/>
    </source>
</evidence>
<dbReference type="Proteomes" id="UP000267841">
    <property type="component" value="Unassembled WGS sequence"/>
</dbReference>
<keyword evidence="7 8" id="KW-0694">RNA-binding</keyword>
<dbReference type="GO" id="GO:0006367">
    <property type="term" value="P:transcription initiation at RNA polymerase II promoter"/>
    <property type="evidence" value="ECO:0007669"/>
    <property type="project" value="InterPro"/>
</dbReference>
<dbReference type="InterPro" id="IPR050180">
    <property type="entry name" value="RNR_Ribonuclease"/>
</dbReference>
<dbReference type="InterPro" id="IPR003166">
    <property type="entry name" value="TFIIE_bsu_DNA-bd"/>
</dbReference>
<dbReference type="CDD" id="cd04471">
    <property type="entry name" value="S1_RNase_R"/>
    <property type="match status" value="1"/>
</dbReference>
<dbReference type="SUPFAM" id="SSF50249">
    <property type="entry name" value="Nucleic acid-binding proteins"/>
    <property type="match status" value="4"/>
</dbReference>
<gene>
    <name evidence="8" type="primary">rnr</name>
    <name evidence="11" type="ORF">BCF55_1651</name>
</gene>
<dbReference type="HAMAP" id="MF_01895">
    <property type="entry name" value="RNase_R"/>
    <property type="match status" value="1"/>
</dbReference>
<keyword evidence="4 8" id="KW-0540">Nuclease</keyword>
<dbReference type="PROSITE" id="PS51351">
    <property type="entry name" value="TFIIE_BETA_C"/>
    <property type="match status" value="1"/>
</dbReference>
<evidence type="ECO:0000256" key="2">
    <source>
        <dbReference type="ARBA" id="ARBA00004496"/>
    </source>
</evidence>
<dbReference type="SMART" id="SM00357">
    <property type="entry name" value="CSP"/>
    <property type="match status" value="1"/>
</dbReference>
<comment type="caution">
    <text evidence="11">The sequence shown here is derived from an EMBL/GenBank/DDBJ whole genome shotgun (WGS) entry which is preliminary data.</text>
</comment>
<proteinExistence type="inferred from homology"/>
<dbReference type="InterPro" id="IPR040476">
    <property type="entry name" value="CSD2"/>
</dbReference>
<evidence type="ECO:0000256" key="1">
    <source>
        <dbReference type="ARBA" id="ARBA00001849"/>
    </source>
</evidence>
<keyword evidence="6 8" id="KW-0269">Exonuclease</keyword>
<dbReference type="InterPro" id="IPR003029">
    <property type="entry name" value="S1_domain"/>
</dbReference>
<dbReference type="SMART" id="SM00955">
    <property type="entry name" value="RNB"/>
    <property type="match status" value="1"/>
</dbReference>
<feature type="domain" description="TFIIE beta" evidence="10">
    <location>
        <begin position="1"/>
        <end position="72"/>
    </location>
</feature>